<evidence type="ECO:0000256" key="1">
    <source>
        <dbReference type="SAM" id="MobiDB-lite"/>
    </source>
</evidence>
<reference evidence="2" key="1">
    <citation type="journal article" date="2009" name="Appl. Environ. Microbiol.">
        <title>Characterization of denitrification gene clusters of soil bacteria via a metagenomic approach.</title>
        <authorList>
            <person name="Demaneche S."/>
            <person name="Philippot L."/>
            <person name="David M.M."/>
            <person name="Navarro E."/>
            <person name="Vogel T.M."/>
            <person name="Simonet P."/>
        </authorList>
    </citation>
    <scope>NUCLEOTIDE SEQUENCE</scope>
</reference>
<feature type="compositionally biased region" description="Polar residues" evidence="1">
    <location>
        <begin position="233"/>
        <end position="243"/>
    </location>
</feature>
<evidence type="ECO:0000313" key="2">
    <source>
        <dbReference type="EMBL" id="ACF98017.1"/>
    </source>
</evidence>
<feature type="compositionally biased region" description="Basic and acidic residues" evidence="1">
    <location>
        <begin position="156"/>
        <end position="181"/>
    </location>
</feature>
<feature type="compositionally biased region" description="Basic and acidic residues" evidence="1">
    <location>
        <begin position="252"/>
        <end position="262"/>
    </location>
</feature>
<accession>B8R8L1</accession>
<organism evidence="2">
    <name type="scientific">uncultured bacterium 878</name>
    <dbReference type="NCBI Taxonomy" id="548895"/>
    <lineage>
        <taxon>Bacteria</taxon>
        <taxon>environmental samples</taxon>
    </lineage>
</organism>
<protein>
    <submittedName>
        <fullName evidence="2">Uncharacterized protein</fullName>
    </submittedName>
</protein>
<feature type="compositionally biased region" description="Basic and acidic residues" evidence="1">
    <location>
        <begin position="218"/>
        <end position="232"/>
    </location>
</feature>
<sequence>MQIEPYQPRHLHELALQPHQQHLGVALRAHGWAEQVADAGPCWTALADGNPIACAGFQDCWEGRAVAWAILAETAGLHMPALTRAVRRALALHPAERIEAQALVGFAPGTRWARLLGLVPETVLRKFHQGRDYQAFVLLKDRAVEGAARHPSIVHEPVDRQRRGIGDDHADQDAEPADRIMENQGSDNIDDDHRHRNQARHHDTGRHEKAHQKAGGDGSEKDNAQHLLDSRKNSTPTCSSPSLAPNLAPDKSALRMPEEVSA</sequence>
<dbReference type="EMBL" id="EU910852">
    <property type="protein sequence ID" value="ACF98017.1"/>
    <property type="molecule type" value="Genomic_DNA"/>
</dbReference>
<dbReference type="AlphaFoldDB" id="B8R8L1"/>
<name>B8R8L1_9BACT</name>
<proteinExistence type="predicted"/>
<feature type="region of interest" description="Disordered" evidence="1">
    <location>
        <begin position="150"/>
        <end position="262"/>
    </location>
</feature>